<dbReference type="Gene3D" id="3.40.50.720">
    <property type="entry name" value="NAD(P)-binding Rossmann-like Domain"/>
    <property type="match status" value="1"/>
</dbReference>
<dbReference type="EMBL" id="LSRQ01001666">
    <property type="protein sequence ID" value="OAY76897.1"/>
    <property type="molecule type" value="Genomic_DNA"/>
</dbReference>
<comment type="catalytic activity">
    <reaction evidence="12">
        <text>(E)-caffeyl alcohol + NADP(+) = (E)-caffeyl aldehyde + NADPH + H(+)</text>
        <dbReference type="Rhea" id="RHEA:45728"/>
        <dbReference type="ChEBI" id="CHEBI:15378"/>
        <dbReference type="ChEBI" id="CHEBI:28323"/>
        <dbReference type="ChEBI" id="CHEBI:31334"/>
        <dbReference type="ChEBI" id="CHEBI:57783"/>
        <dbReference type="ChEBI" id="CHEBI:58349"/>
    </reaction>
    <physiologicalReaction direction="right-to-left" evidence="12">
        <dbReference type="Rhea" id="RHEA:45730"/>
    </physiologicalReaction>
</comment>
<proteinExistence type="inferred from homology"/>
<evidence type="ECO:0000256" key="10">
    <source>
        <dbReference type="ARBA" id="ARBA00047329"/>
    </source>
</evidence>
<dbReference type="EC" id="1.1.1.195" evidence="4"/>
<comment type="similarity">
    <text evidence="15">Belongs to the zinc-containing alcohol dehydrogenase family.</text>
</comment>
<keyword evidence="6" id="KW-0438">Lignin biosynthesis</keyword>
<gene>
    <name evidence="18" type="ORF">ACMD2_03056</name>
</gene>
<evidence type="ECO:0000256" key="7">
    <source>
        <dbReference type="ARBA" id="ARBA00022833"/>
    </source>
</evidence>
<organism evidence="18 19">
    <name type="scientific">Ananas comosus</name>
    <name type="common">Pineapple</name>
    <name type="synonym">Ananas ananas</name>
    <dbReference type="NCBI Taxonomy" id="4615"/>
    <lineage>
        <taxon>Eukaryota</taxon>
        <taxon>Viridiplantae</taxon>
        <taxon>Streptophyta</taxon>
        <taxon>Embryophyta</taxon>
        <taxon>Tracheophyta</taxon>
        <taxon>Spermatophyta</taxon>
        <taxon>Magnoliopsida</taxon>
        <taxon>Liliopsida</taxon>
        <taxon>Poales</taxon>
        <taxon>Bromeliaceae</taxon>
        <taxon>Bromelioideae</taxon>
        <taxon>Ananas</taxon>
    </lineage>
</organism>
<comment type="catalytic activity">
    <reaction evidence="10">
        <text>(E)-4-coumaroyl alcohol + NADP(+) = (E)-4-coumaraldehyde + NADPH + H(+)</text>
        <dbReference type="Rhea" id="RHEA:45724"/>
        <dbReference type="ChEBI" id="CHEBI:15378"/>
        <dbReference type="ChEBI" id="CHEBI:28353"/>
        <dbReference type="ChEBI" id="CHEBI:57783"/>
        <dbReference type="ChEBI" id="CHEBI:58349"/>
        <dbReference type="ChEBI" id="CHEBI:64555"/>
        <dbReference type="EC" id="1.1.1.195"/>
    </reaction>
    <physiologicalReaction direction="right-to-left" evidence="10">
        <dbReference type="Rhea" id="RHEA:45726"/>
    </physiologicalReaction>
</comment>
<dbReference type="GO" id="GO:0008270">
    <property type="term" value="F:zinc ion binding"/>
    <property type="evidence" value="ECO:0007669"/>
    <property type="project" value="InterPro"/>
</dbReference>
<comment type="pathway">
    <text evidence="2">Aromatic compound metabolism; phenylpropanoid biosynthesis.</text>
</comment>
<comment type="catalytic activity">
    <reaction evidence="13">
        <text>(E)-coniferol + NADP(+) = (E)-coniferaldehyde + NADPH + H(+)</text>
        <dbReference type="Rhea" id="RHEA:22444"/>
        <dbReference type="ChEBI" id="CHEBI:15378"/>
        <dbReference type="ChEBI" id="CHEBI:16547"/>
        <dbReference type="ChEBI" id="CHEBI:17745"/>
        <dbReference type="ChEBI" id="CHEBI:57783"/>
        <dbReference type="ChEBI" id="CHEBI:58349"/>
        <dbReference type="EC" id="1.1.1.195"/>
    </reaction>
    <physiologicalReaction direction="right-to-left" evidence="13">
        <dbReference type="Rhea" id="RHEA:22446"/>
    </physiologicalReaction>
</comment>
<dbReference type="PANTHER" id="PTHR42683">
    <property type="entry name" value="ALDEHYDE REDUCTASE"/>
    <property type="match status" value="1"/>
</dbReference>
<feature type="domain" description="Alcohol dehydrogenase-like C-terminal" evidence="16">
    <location>
        <begin position="232"/>
        <end position="354"/>
    </location>
</feature>
<evidence type="ECO:0000256" key="15">
    <source>
        <dbReference type="RuleBase" id="RU361277"/>
    </source>
</evidence>
<keyword evidence="5 15" id="KW-0479">Metal-binding</keyword>
<protein>
    <recommendedName>
        <fullName evidence="4">cinnamyl-alcohol dehydrogenase</fullName>
        <ecNumber evidence="4">1.1.1.195</ecNumber>
    </recommendedName>
</protein>
<evidence type="ECO:0000256" key="3">
    <source>
        <dbReference type="ARBA" id="ARBA00011738"/>
    </source>
</evidence>
<dbReference type="FunFam" id="3.90.180.10:FF:000100">
    <property type="entry name" value="Putative cinnamyl alcohol dehydrogenase 6"/>
    <property type="match status" value="1"/>
</dbReference>
<comment type="subunit">
    <text evidence="3">Homodimer.</text>
</comment>
<name>A0A199VIC6_ANACO</name>
<evidence type="ECO:0000256" key="13">
    <source>
        <dbReference type="ARBA" id="ARBA00049311"/>
    </source>
</evidence>
<dbReference type="InterPro" id="IPR013154">
    <property type="entry name" value="ADH-like_N"/>
</dbReference>
<dbReference type="GO" id="GO:0009809">
    <property type="term" value="P:lignin biosynthetic process"/>
    <property type="evidence" value="ECO:0007669"/>
    <property type="project" value="UniProtKB-KW"/>
</dbReference>
<reference evidence="18 19" key="1">
    <citation type="journal article" date="2016" name="DNA Res.">
        <title>The draft genome of MD-2 pineapple using hybrid error correction of long reads.</title>
        <authorList>
            <person name="Redwan R.M."/>
            <person name="Saidin A."/>
            <person name="Kumar S.V."/>
        </authorList>
    </citation>
    <scope>NUCLEOTIDE SEQUENCE [LARGE SCALE GENOMIC DNA]</scope>
    <source>
        <strain evidence="19">cv. MD2</strain>
        <tissue evidence="18">Leaf</tissue>
    </source>
</reference>
<dbReference type="Proteomes" id="UP000092600">
    <property type="component" value="Unassembled WGS sequence"/>
</dbReference>
<dbReference type="InterPro" id="IPR002328">
    <property type="entry name" value="ADH_Zn_CS"/>
</dbReference>
<dbReference type="InterPro" id="IPR036291">
    <property type="entry name" value="NAD(P)-bd_dom_sf"/>
</dbReference>
<feature type="domain" description="Alcohol dehydrogenase-like N-terminal" evidence="17">
    <location>
        <begin position="434"/>
        <end position="547"/>
    </location>
</feature>
<evidence type="ECO:0000259" key="16">
    <source>
        <dbReference type="Pfam" id="PF00107"/>
    </source>
</evidence>
<evidence type="ECO:0000313" key="18">
    <source>
        <dbReference type="EMBL" id="OAY76897.1"/>
    </source>
</evidence>
<dbReference type="Pfam" id="PF08240">
    <property type="entry name" value="ADH_N"/>
    <property type="match status" value="2"/>
</dbReference>
<comment type="caution">
    <text evidence="18">The sequence shown here is derived from an EMBL/GenBank/DDBJ whole genome shotgun (WGS) entry which is preliminary data.</text>
</comment>
<dbReference type="SUPFAM" id="SSF51735">
    <property type="entry name" value="NAD(P)-binding Rossmann-fold domains"/>
    <property type="match status" value="1"/>
</dbReference>
<comment type="cofactor">
    <cofactor evidence="1 15">
        <name>Zn(2+)</name>
        <dbReference type="ChEBI" id="CHEBI:29105"/>
    </cofactor>
</comment>
<accession>A0A199VIC6</accession>
<evidence type="ECO:0000256" key="14">
    <source>
        <dbReference type="ARBA" id="ARBA00049332"/>
    </source>
</evidence>
<feature type="domain" description="Alcohol dehydrogenase-like N-terminal" evidence="17">
    <location>
        <begin position="95"/>
        <end position="178"/>
    </location>
</feature>
<evidence type="ECO:0000256" key="9">
    <source>
        <dbReference type="ARBA" id="ARBA00023002"/>
    </source>
</evidence>
<evidence type="ECO:0000256" key="2">
    <source>
        <dbReference type="ARBA" id="ARBA00004928"/>
    </source>
</evidence>
<dbReference type="Pfam" id="PF00107">
    <property type="entry name" value="ADH_zinc_N"/>
    <property type="match status" value="1"/>
</dbReference>
<comment type="catalytic activity">
    <reaction evidence="11">
        <text>(E)-sinapyl alcohol + NADP(+) = (E)-sinapaldehyde + NADPH + H(+)</text>
        <dbReference type="Rhea" id="RHEA:45704"/>
        <dbReference type="ChEBI" id="CHEBI:15378"/>
        <dbReference type="ChEBI" id="CHEBI:27949"/>
        <dbReference type="ChEBI" id="CHEBI:57783"/>
        <dbReference type="ChEBI" id="CHEBI:58349"/>
        <dbReference type="ChEBI" id="CHEBI:64557"/>
        <dbReference type="EC" id="1.1.1.195"/>
    </reaction>
    <physiologicalReaction direction="right-to-left" evidence="11">
        <dbReference type="Rhea" id="RHEA:45706"/>
    </physiologicalReaction>
</comment>
<dbReference type="SUPFAM" id="SSF50129">
    <property type="entry name" value="GroES-like"/>
    <property type="match status" value="3"/>
</dbReference>
<dbReference type="CDD" id="cd05283">
    <property type="entry name" value="CAD1"/>
    <property type="match status" value="1"/>
</dbReference>
<evidence type="ECO:0000313" key="19">
    <source>
        <dbReference type="Proteomes" id="UP000092600"/>
    </source>
</evidence>
<evidence type="ECO:0000256" key="5">
    <source>
        <dbReference type="ARBA" id="ARBA00022723"/>
    </source>
</evidence>
<evidence type="ECO:0000256" key="1">
    <source>
        <dbReference type="ARBA" id="ARBA00001947"/>
    </source>
</evidence>
<dbReference type="FunFam" id="3.40.50.720:FF:000022">
    <property type="entry name" value="Cinnamyl alcohol dehydrogenase"/>
    <property type="match status" value="1"/>
</dbReference>
<evidence type="ECO:0000256" key="6">
    <source>
        <dbReference type="ARBA" id="ARBA00022733"/>
    </source>
</evidence>
<dbReference type="PROSITE" id="PS00059">
    <property type="entry name" value="ADH_ZINC"/>
    <property type="match status" value="1"/>
</dbReference>
<keyword evidence="8" id="KW-0521">NADP</keyword>
<keyword evidence="9" id="KW-0560">Oxidoreductase</keyword>
<keyword evidence="7 15" id="KW-0862">Zinc</keyword>
<dbReference type="AlphaFoldDB" id="A0A199VIC6"/>
<evidence type="ECO:0000256" key="8">
    <source>
        <dbReference type="ARBA" id="ARBA00022857"/>
    </source>
</evidence>
<evidence type="ECO:0000259" key="17">
    <source>
        <dbReference type="Pfam" id="PF08240"/>
    </source>
</evidence>
<dbReference type="InterPro" id="IPR047109">
    <property type="entry name" value="CAD-like"/>
</dbReference>
<dbReference type="Gene3D" id="3.90.180.10">
    <property type="entry name" value="Medium-chain alcohol dehydrogenases, catalytic domain"/>
    <property type="match status" value="3"/>
</dbReference>
<dbReference type="STRING" id="4615.A0A199VIC6"/>
<sequence length="573" mass="63277">MAGECGEGNCLGWAARDVSGTLSPYKFNRRDLRNDDVSIKITYCGVCYADVIWTRNKLGDSKYPLVPGYVLLNSNTKESVSACVYATYTVRLARFVCRHEIAGVVQAVGSDVKRFKVGDHVGVGTYVDSCRDCEYCNVFREVHCVNFPTGTFNRLDSDGTITKGGYSSYIVVRERQFHAYYYVDRFVDKIPDGYPLEKAAPLLCAGITVYAPMMRHKMNQPGKSLGVVGLGGLGHMAVKFGKAFGLNVTIISTSESKREEAIKVLKADKFVVSSDEQQMQSLTKSLDFIIDTASGDHPFDPYLSLLKIDGVMVLVGFPSEIRISPLTLNFGARSLAGSVTGGTKERQEMIDFCAANKVYPDIELIGIDYINEALDRLTKSDVKYRFVIDIANSLKYNIRAMDGECGEGNCLGWAVREASGTLSPYRFNRRDLRSDDISVKITHCGVCYADVFSTRNQFGHSQYPLVPGHEIVGVVQEVGSDVERFKVGDHVGVGTYVDSCRECEYCNVFREVYCVRPATFTYNRLDSDGTITKGGFSSYIVVRERQIPDGYPLDKAAPLLCAGITSVCTDDAP</sequence>
<comment type="catalytic activity">
    <reaction evidence="14">
        <text>(E)-cinnamyl alcohol + NADP(+) = (E)-cinnamaldehyde + NADPH + H(+)</text>
        <dbReference type="Rhea" id="RHEA:10392"/>
        <dbReference type="ChEBI" id="CHEBI:15378"/>
        <dbReference type="ChEBI" id="CHEBI:16731"/>
        <dbReference type="ChEBI" id="CHEBI:33227"/>
        <dbReference type="ChEBI" id="CHEBI:57783"/>
        <dbReference type="ChEBI" id="CHEBI:58349"/>
        <dbReference type="EC" id="1.1.1.195"/>
    </reaction>
    <physiologicalReaction direction="right-to-left" evidence="14">
        <dbReference type="Rhea" id="RHEA:10394"/>
    </physiologicalReaction>
</comment>
<dbReference type="InterPro" id="IPR011032">
    <property type="entry name" value="GroES-like_sf"/>
</dbReference>
<evidence type="ECO:0000256" key="12">
    <source>
        <dbReference type="ARBA" id="ARBA00049226"/>
    </source>
</evidence>
<evidence type="ECO:0000256" key="4">
    <source>
        <dbReference type="ARBA" id="ARBA00013171"/>
    </source>
</evidence>
<dbReference type="InterPro" id="IPR013149">
    <property type="entry name" value="ADH-like_C"/>
</dbReference>
<dbReference type="GO" id="GO:0045551">
    <property type="term" value="F:cinnamyl-alcohol dehydrogenase activity"/>
    <property type="evidence" value="ECO:0007669"/>
    <property type="project" value="UniProtKB-EC"/>
</dbReference>
<evidence type="ECO:0000256" key="11">
    <source>
        <dbReference type="ARBA" id="ARBA00048379"/>
    </source>
</evidence>